<dbReference type="PROSITE" id="PS51375">
    <property type="entry name" value="PPR"/>
    <property type="match status" value="1"/>
</dbReference>
<dbReference type="PANTHER" id="PTHR47447">
    <property type="entry name" value="OS03G0856100 PROTEIN"/>
    <property type="match status" value="1"/>
</dbReference>
<evidence type="ECO:0000313" key="3">
    <source>
        <dbReference type="EMBL" id="CAE8617860.1"/>
    </source>
</evidence>
<dbReference type="Gene3D" id="1.25.40.10">
    <property type="entry name" value="Tetratricopeptide repeat domain"/>
    <property type="match status" value="3"/>
</dbReference>
<comment type="caution">
    <text evidence="3">The sequence shown here is derived from an EMBL/GenBank/DDBJ whole genome shotgun (WGS) entry which is preliminary data.</text>
</comment>
<keyword evidence="1" id="KW-0677">Repeat</keyword>
<name>A0A813FW53_POLGL</name>
<evidence type="ECO:0000256" key="2">
    <source>
        <dbReference type="PROSITE-ProRule" id="PRU00708"/>
    </source>
</evidence>
<evidence type="ECO:0000313" key="4">
    <source>
        <dbReference type="Proteomes" id="UP000654075"/>
    </source>
</evidence>
<proteinExistence type="predicted"/>
<dbReference type="InterPro" id="IPR011990">
    <property type="entry name" value="TPR-like_helical_dom_sf"/>
</dbReference>
<evidence type="ECO:0008006" key="5">
    <source>
        <dbReference type="Google" id="ProtNLM"/>
    </source>
</evidence>
<feature type="non-terminal residue" evidence="3">
    <location>
        <position position="1"/>
    </location>
</feature>
<dbReference type="Proteomes" id="UP000654075">
    <property type="component" value="Unassembled WGS sequence"/>
</dbReference>
<gene>
    <name evidence="3" type="ORF">PGLA1383_LOCUS35517</name>
</gene>
<dbReference type="Pfam" id="PF13812">
    <property type="entry name" value="PPR_3"/>
    <property type="match status" value="2"/>
</dbReference>
<dbReference type="AlphaFoldDB" id="A0A813FW53"/>
<dbReference type="PANTHER" id="PTHR47447:SF17">
    <property type="entry name" value="OS12G0638900 PROTEIN"/>
    <property type="match status" value="1"/>
</dbReference>
<protein>
    <recommendedName>
        <fullName evidence="5">Pentatricopeptide repeat-containing protein, chloroplastic</fullName>
    </recommendedName>
</protein>
<feature type="repeat" description="PPR" evidence="2">
    <location>
        <begin position="346"/>
        <end position="380"/>
    </location>
</feature>
<organism evidence="3 4">
    <name type="scientific">Polarella glacialis</name>
    <name type="common">Dinoflagellate</name>
    <dbReference type="NCBI Taxonomy" id="89957"/>
    <lineage>
        <taxon>Eukaryota</taxon>
        <taxon>Sar</taxon>
        <taxon>Alveolata</taxon>
        <taxon>Dinophyceae</taxon>
        <taxon>Suessiales</taxon>
        <taxon>Suessiaceae</taxon>
        <taxon>Polarella</taxon>
    </lineage>
</organism>
<dbReference type="EMBL" id="CAJNNV010026306">
    <property type="protein sequence ID" value="CAE8617860.1"/>
    <property type="molecule type" value="Genomic_DNA"/>
</dbReference>
<evidence type="ECO:0000256" key="1">
    <source>
        <dbReference type="ARBA" id="ARBA00022737"/>
    </source>
</evidence>
<sequence length="489" mass="51046">MCSSFAVPNNNADAGHVLAPPRPTPCRTRYSELGPRYYTAQISSLGRQRNWPRALGVLELMVEGRLQPGIISFNAALSACERSQQWSVALALLRRVRLLASPEQSDGLAADVVTFGTVMGALQGAGRWWLSLELLDQQCFAGLRPNGITLGKAATSAAFGGLWALSTRLLLGGSSLQERGSPESSPGDLGLNSGLSAMASGSFWCQAVALLSAALTEGGLRPGVVSYSAAISACAHDVVSAEPGLWRVAFALFAALRHALRRSSASCSNGGILGPDAKVYGAALSAVEKAGVWEMAVLLLAHLASEPGLKVDAVPVNTAISATGRASRWEVSILLCQAFRQGIEPTVVTQSSLLAALARASRWEPALSALVGMQAEGPKPTVVAWNAVAVSLDKACQWRQAVGLMRRLAGISLEPSSVSFALVVSACRSASFWRSAASLFAALPAKGVSPSPAARDAAMDALAGARQWEQSLQLSAGISKQESIDFGPE</sequence>
<dbReference type="InterPro" id="IPR002885">
    <property type="entry name" value="PPR_rpt"/>
</dbReference>
<reference evidence="3" key="1">
    <citation type="submission" date="2021-02" db="EMBL/GenBank/DDBJ databases">
        <authorList>
            <person name="Dougan E. K."/>
            <person name="Rhodes N."/>
            <person name="Thang M."/>
            <person name="Chan C."/>
        </authorList>
    </citation>
    <scope>NUCLEOTIDE SEQUENCE</scope>
</reference>
<accession>A0A813FW53</accession>
<dbReference type="OrthoDB" id="185373at2759"/>
<keyword evidence="4" id="KW-1185">Reference proteome</keyword>